<organism evidence="4 5">
    <name type="scientific">Duganella aceris</name>
    <dbReference type="NCBI Taxonomy" id="2703883"/>
    <lineage>
        <taxon>Bacteria</taxon>
        <taxon>Pseudomonadati</taxon>
        <taxon>Pseudomonadota</taxon>
        <taxon>Betaproteobacteria</taxon>
        <taxon>Burkholderiales</taxon>
        <taxon>Oxalobacteraceae</taxon>
        <taxon>Telluria group</taxon>
        <taxon>Duganella</taxon>
    </lineage>
</organism>
<accession>A0ABX0FRP5</accession>
<feature type="domain" description="Glycosyltransferase subfamily 4-like N-terminal" evidence="3">
    <location>
        <begin position="319"/>
        <end position="493"/>
    </location>
</feature>
<dbReference type="InterPro" id="IPR028098">
    <property type="entry name" value="Glyco_trans_4-like_N"/>
</dbReference>
<comment type="caution">
    <text evidence="4">The sequence shown here is derived from an EMBL/GenBank/DDBJ whole genome shotgun (WGS) entry which is preliminary data.</text>
</comment>
<evidence type="ECO:0000259" key="3">
    <source>
        <dbReference type="Pfam" id="PF13439"/>
    </source>
</evidence>
<feature type="domain" description="Glycosyl transferase family 1" evidence="1">
    <location>
        <begin position="504"/>
        <end position="667"/>
    </location>
</feature>
<dbReference type="InterPro" id="IPR029044">
    <property type="entry name" value="Nucleotide-diphossugar_trans"/>
</dbReference>
<dbReference type="InterPro" id="IPR050194">
    <property type="entry name" value="Glycosyltransferase_grp1"/>
</dbReference>
<dbReference type="CDD" id="cd03801">
    <property type="entry name" value="GT4_PimA-like"/>
    <property type="match status" value="1"/>
</dbReference>
<dbReference type="Pfam" id="PF00534">
    <property type="entry name" value="Glycos_transf_1"/>
    <property type="match status" value="1"/>
</dbReference>
<evidence type="ECO:0000259" key="1">
    <source>
        <dbReference type="Pfam" id="PF00534"/>
    </source>
</evidence>
<keyword evidence="5" id="KW-1185">Reference proteome</keyword>
<dbReference type="SUPFAM" id="SSF53756">
    <property type="entry name" value="UDP-Glycosyltransferase/glycogen phosphorylase"/>
    <property type="match status" value="1"/>
</dbReference>
<dbReference type="Gene3D" id="3.40.50.2000">
    <property type="entry name" value="Glycogen Phosphorylase B"/>
    <property type="match status" value="2"/>
</dbReference>
<dbReference type="SUPFAM" id="SSF53448">
    <property type="entry name" value="Nucleotide-diphospho-sugar transferases"/>
    <property type="match status" value="1"/>
</dbReference>
<reference evidence="5" key="1">
    <citation type="submission" date="2023-07" db="EMBL/GenBank/DDBJ databases">
        <title>Duganella aceri sp. nov., isolated from tree sap.</title>
        <authorList>
            <person name="Kim I.S."/>
        </authorList>
    </citation>
    <scope>NUCLEOTIDE SEQUENCE [LARGE SCALE GENOMIC DNA]</scope>
    <source>
        <strain evidence="5">SAP-35</strain>
    </source>
</reference>
<dbReference type="PANTHER" id="PTHR45947">
    <property type="entry name" value="SULFOQUINOVOSYL TRANSFERASE SQD2"/>
    <property type="match status" value="1"/>
</dbReference>
<name>A0ABX0FRP5_9BURK</name>
<dbReference type="InterPro" id="IPR001296">
    <property type="entry name" value="Glyco_trans_1"/>
</dbReference>
<dbReference type="Pfam" id="PF00535">
    <property type="entry name" value="Glycos_transf_2"/>
    <property type="match status" value="1"/>
</dbReference>
<dbReference type="Pfam" id="PF13439">
    <property type="entry name" value="Glyco_transf_4"/>
    <property type="match status" value="1"/>
</dbReference>
<feature type="domain" description="Glycosyltransferase 2-like" evidence="2">
    <location>
        <begin position="7"/>
        <end position="100"/>
    </location>
</feature>
<protein>
    <submittedName>
        <fullName evidence="4">Glycosyltransferase</fullName>
    </submittedName>
</protein>
<dbReference type="EMBL" id="JAADJT010000011">
    <property type="protein sequence ID" value="NGZ87107.1"/>
    <property type="molecule type" value="Genomic_DNA"/>
</dbReference>
<dbReference type="Gene3D" id="3.90.550.10">
    <property type="entry name" value="Spore Coat Polysaccharide Biosynthesis Protein SpsA, Chain A"/>
    <property type="match status" value="1"/>
</dbReference>
<dbReference type="PANTHER" id="PTHR45947:SF3">
    <property type="entry name" value="SULFOQUINOVOSYL TRANSFERASE SQD2"/>
    <property type="match status" value="1"/>
</dbReference>
<gene>
    <name evidence="4" type="ORF">GW587_22955</name>
</gene>
<evidence type="ECO:0000313" key="5">
    <source>
        <dbReference type="Proteomes" id="UP000666369"/>
    </source>
</evidence>
<evidence type="ECO:0000259" key="2">
    <source>
        <dbReference type="Pfam" id="PF00535"/>
    </source>
</evidence>
<dbReference type="InterPro" id="IPR001173">
    <property type="entry name" value="Glyco_trans_2-like"/>
</dbReference>
<sequence length="690" mass="75881">MATRDGAGTLAKVLDAYCRLAAPEGGWCLLIVDNGSRDGTVALLESYAGRLPLRCLHEPRPGKNIALNHGLEAALAQPGADDDLFIFTDDDAIPSSDWLRQWHACATAQPGCSVFGGAITADWAVEPPPWLLKLAPLGLTYGVTSPSLPDGPVFPGLVWGANMAVRRAAFAAGHRFDTSLGPNGGAYAMGSETELTRRLAREGYRVWFCNGPRVAHHIRAAQVRLEYVLQKAWRFGRGRYLQETPGKFAELLGVPRWMLKRYLLELAGLARALLLRDADARFWRRWELACLRGYLYQARRGRHRRGKHVLVTSYSGELGGMELRMAQEVRYLHAAGYDGGLALRRFDGIDAWARRLAAEQISVAEFAAPPFFEGEWGRRHLHIARARWLAARRLRAFDADLVHVALCWTNYGASMLWLAHYCRLPSVISVHNAFPPVSFSAWHQGLLRQAFSTVRGIYAVSESALAHFMAIYQPYILATTRLAVIPNGVDVQRFQPSAAARGAARERLGLPAEALVIGAVGRLSEQKRPGKLISLFAMLRQRFPDLYLILAGSGPLEAASQAQVARMGLTPWVRFTGFVDAVEQVMPALDLHLLMSRNEGFGIATIEAMACGVPAVATAVPGSVDILRDSEGGMLVPVDDLTVAAYRVGALLADPERRAVMGRKGRDEAVERYCERVVGRQVRAFYDGLV</sequence>
<dbReference type="CDD" id="cd00761">
    <property type="entry name" value="Glyco_tranf_GTA_type"/>
    <property type="match status" value="1"/>
</dbReference>
<evidence type="ECO:0000313" key="4">
    <source>
        <dbReference type="EMBL" id="NGZ87107.1"/>
    </source>
</evidence>
<dbReference type="Proteomes" id="UP000666369">
    <property type="component" value="Unassembled WGS sequence"/>
</dbReference>
<proteinExistence type="predicted"/>